<feature type="transmembrane region" description="Helical" evidence="6">
    <location>
        <begin position="319"/>
        <end position="339"/>
    </location>
</feature>
<feature type="region of interest" description="Disordered" evidence="5">
    <location>
        <begin position="184"/>
        <end position="205"/>
    </location>
</feature>
<feature type="transmembrane region" description="Helical" evidence="6">
    <location>
        <begin position="294"/>
        <end position="312"/>
    </location>
</feature>
<evidence type="ECO:0000259" key="7">
    <source>
        <dbReference type="PROSITE" id="PS50850"/>
    </source>
</evidence>
<dbReference type="PRINTS" id="PR01035">
    <property type="entry name" value="TCRTETA"/>
</dbReference>
<keyword evidence="2 6" id="KW-0812">Transmembrane</keyword>
<organism evidence="8 9">
    <name type="scientific">Tetradesmus obliquus</name>
    <name type="common">Green alga</name>
    <name type="synonym">Acutodesmus obliquus</name>
    <dbReference type="NCBI Taxonomy" id="3088"/>
    <lineage>
        <taxon>Eukaryota</taxon>
        <taxon>Viridiplantae</taxon>
        <taxon>Chlorophyta</taxon>
        <taxon>core chlorophytes</taxon>
        <taxon>Chlorophyceae</taxon>
        <taxon>CS clade</taxon>
        <taxon>Sphaeropleales</taxon>
        <taxon>Scenedesmaceae</taxon>
        <taxon>Tetradesmus</taxon>
    </lineage>
</organism>
<sequence length="419" mass="43203">MVARGQLVLLCSTTFLYALCFMAQAPLLPYMIDKLGAKESNTYGLLMSTFSGLQLVGSLLSGPLVDAYGGKLLLIISFASSAACYTMTATASSIWMLFVSRLATLMQHAVLAARTIVTAQSPADERAALLGYIGASYGCGFALGPAAGGLLSSISLQATAWAAAAGSVLALGIVALLLPADSPSKQQQRKEHSTSSSGSSNGAAVPAPQQQRVFSIASLAAVVQHPGVPSLLLVQACSGLAQSVFQSTFSLLIKKQYGLSSKANGMMLSYVGCCIVFAQAVVIKPVSKRVGETAAVRGGCGLLVLSFLALGSCRELWQLLACLLPLAVAGVTVATLNVARLTKAVPTSQAGTVMALDMSLGSGLRTVAPLLGTWMMQRYGYPAVAGSCAALVLAALLQQLAIGRQEVDASSGQQEKKEQ</sequence>
<feature type="transmembrane region" description="Helical" evidence="6">
    <location>
        <begin position="7"/>
        <end position="32"/>
    </location>
</feature>
<feature type="transmembrane region" description="Helical" evidence="6">
    <location>
        <begin position="129"/>
        <end position="154"/>
    </location>
</feature>
<dbReference type="InterPro" id="IPR036259">
    <property type="entry name" value="MFS_trans_sf"/>
</dbReference>
<feature type="transmembrane region" description="Helical" evidence="6">
    <location>
        <begin position="44"/>
        <end position="65"/>
    </location>
</feature>
<proteinExistence type="predicted"/>
<dbReference type="PROSITE" id="PS50850">
    <property type="entry name" value="MFS"/>
    <property type="match status" value="1"/>
</dbReference>
<accession>A0ABY8U9N3</accession>
<name>A0ABY8U9N3_TETOB</name>
<feature type="transmembrane region" description="Helical" evidence="6">
    <location>
        <begin position="263"/>
        <end position="282"/>
    </location>
</feature>
<evidence type="ECO:0000313" key="8">
    <source>
        <dbReference type="EMBL" id="WIA17363.1"/>
    </source>
</evidence>
<feature type="transmembrane region" description="Helical" evidence="6">
    <location>
        <begin position="72"/>
        <end position="88"/>
    </location>
</feature>
<dbReference type="InterPro" id="IPR011701">
    <property type="entry name" value="MFS"/>
</dbReference>
<dbReference type="PANTHER" id="PTHR24002:SF3">
    <property type="entry name" value="SOLUTE CARRIER FAMILY 22 MEMBER 18"/>
    <property type="match status" value="1"/>
</dbReference>
<dbReference type="Pfam" id="PF07690">
    <property type="entry name" value="MFS_1"/>
    <property type="match status" value="1"/>
</dbReference>
<dbReference type="PANTHER" id="PTHR24002">
    <property type="entry name" value="SOLUTE CARRIER FAMILY 22 MEMBER 18"/>
    <property type="match status" value="1"/>
</dbReference>
<protein>
    <recommendedName>
        <fullName evidence="7">Major facilitator superfamily (MFS) profile domain-containing protein</fullName>
    </recommendedName>
</protein>
<comment type="subcellular location">
    <subcellularLocation>
        <location evidence="1">Membrane</location>
        <topology evidence="1">Multi-pass membrane protein</topology>
    </subcellularLocation>
</comment>
<reference evidence="8 9" key="1">
    <citation type="submission" date="2023-05" db="EMBL/GenBank/DDBJ databases">
        <title>A 100% complete, gapless, phased diploid assembly of the Scenedesmus obliquus UTEX 3031 genome.</title>
        <authorList>
            <person name="Biondi T.C."/>
            <person name="Hanschen E.R."/>
            <person name="Kwon T."/>
            <person name="Eng W."/>
            <person name="Kruse C.P.S."/>
            <person name="Koehler S.I."/>
            <person name="Kunde Y."/>
            <person name="Gleasner C.D."/>
            <person name="You Mak K.T."/>
            <person name="Polle J."/>
            <person name="Hovde B.T."/>
            <person name="Starkenburg S.R."/>
        </authorList>
    </citation>
    <scope>NUCLEOTIDE SEQUENCE [LARGE SCALE GENOMIC DNA]</scope>
    <source>
        <strain evidence="8 9">DOE0152z</strain>
    </source>
</reference>
<dbReference type="Proteomes" id="UP001244341">
    <property type="component" value="Chromosome 8b"/>
</dbReference>
<gene>
    <name evidence="8" type="ORF">OEZ85_014225</name>
</gene>
<evidence type="ECO:0000256" key="5">
    <source>
        <dbReference type="SAM" id="MobiDB-lite"/>
    </source>
</evidence>
<evidence type="ECO:0000256" key="3">
    <source>
        <dbReference type="ARBA" id="ARBA00022989"/>
    </source>
</evidence>
<feature type="domain" description="Major facilitator superfamily (MFS) profile" evidence="7">
    <location>
        <begin position="6"/>
        <end position="406"/>
    </location>
</feature>
<keyword evidence="3 6" id="KW-1133">Transmembrane helix</keyword>
<evidence type="ECO:0000313" key="9">
    <source>
        <dbReference type="Proteomes" id="UP001244341"/>
    </source>
</evidence>
<evidence type="ECO:0000256" key="1">
    <source>
        <dbReference type="ARBA" id="ARBA00004141"/>
    </source>
</evidence>
<keyword evidence="9" id="KW-1185">Reference proteome</keyword>
<feature type="transmembrane region" description="Helical" evidence="6">
    <location>
        <begin position="160"/>
        <end position="180"/>
    </location>
</feature>
<dbReference type="EMBL" id="CP126215">
    <property type="protein sequence ID" value="WIA17363.1"/>
    <property type="molecule type" value="Genomic_DNA"/>
</dbReference>
<dbReference type="InterPro" id="IPR001958">
    <property type="entry name" value="Tet-R_TetA/multi-R_MdtG-like"/>
</dbReference>
<dbReference type="SUPFAM" id="SSF103473">
    <property type="entry name" value="MFS general substrate transporter"/>
    <property type="match status" value="1"/>
</dbReference>
<dbReference type="Gene3D" id="1.20.1250.20">
    <property type="entry name" value="MFS general substrate transporter like domains"/>
    <property type="match status" value="1"/>
</dbReference>
<feature type="transmembrane region" description="Helical" evidence="6">
    <location>
        <begin position="379"/>
        <end position="397"/>
    </location>
</feature>
<evidence type="ECO:0000256" key="4">
    <source>
        <dbReference type="ARBA" id="ARBA00023136"/>
    </source>
</evidence>
<evidence type="ECO:0000256" key="6">
    <source>
        <dbReference type="SAM" id="Phobius"/>
    </source>
</evidence>
<keyword evidence="4 6" id="KW-0472">Membrane</keyword>
<dbReference type="InterPro" id="IPR020846">
    <property type="entry name" value="MFS_dom"/>
</dbReference>
<evidence type="ECO:0000256" key="2">
    <source>
        <dbReference type="ARBA" id="ARBA00022692"/>
    </source>
</evidence>